<feature type="transmembrane region" description="Helical" evidence="1">
    <location>
        <begin position="136"/>
        <end position="159"/>
    </location>
</feature>
<comment type="caution">
    <text evidence="2">The sequence shown here is derived from an EMBL/GenBank/DDBJ whole genome shotgun (WGS) entry which is preliminary data.</text>
</comment>
<reference evidence="3" key="1">
    <citation type="submission" date="2014-11" db="EMBL/GenBank/DDBJ databases">
        <title>Genome sequencing of Roseivirga sp. D-25.</title>
        <authorList>
            <person name="Selvaratnam C."/>
            <person name="Thevarajoo S."/>
            <person name="Goh K.M."/>
            <person name="Eee R."/>
            <person name="Chan K.-G."/>
            <person name="Chong C.S."/>
        </authorList>
    </citation>
    <scope>NUCLEOTIDE SEQUENCE [LARGE SCALE GENOMIC DNA]</scope>
    <source>
        <strain evidence="3">D-25</strain>
    </source>
</reference>
<evidence type="ECO:0000313" key="3">
    <source>
        <dbReference type="Proteomes" id="UP000036908"/>
    </source>
</evidence>
<sequence length="193" mass="22179">MEFDGDRYLGVYGFDRDTSRHEFETFLLELYADKKYLLVQLIKNLIAIRLLQIAKNENGLRRIPKHKGVSINRVFKRKDLIPIANESEMVFPKLFMSGIASLILLGISILWIIFLIIVVLYTLFNNVELLFTGIDIGMVLEPFLTIILLLPVLGLPFLFKNFFASGINGGKSFSNLIDKVFELNYIRNARGQF</sequence>
<accession>A0A0L8AQL4</accession>
<keyword evidence="3" id="KW-1185">Reference proteome</keyword>
<evidence type="ECO:0000256" key="1">
    <source>
        <dbReference type="SAM" id="Phobius"/>
    </source>
</evidence>
<dbReference type="Proteomes" id="UP000036908">
    <property type="component" value="Unassembled WGS sequence"/>
</dbReference>
<keyword evidence="1" id="KW-0472">Membrane</keyword>
<dbReference type="EMBL" id="JSVA01000001">
    <property type="protein sequence ID" value="KOF04525.1"/>
    <property type="molecule type" value="Genomic_DNA"/>
</dbReference>
<dbReference type="PATRIC" id="fig|1566026.4.peg.43"/>
<organism evidence="2 3">
    <name type="scientific">Roseivirga seohaensis subsp. aquiponti</name>
    <dbReference type="NCBI Taxonomy" id="1566026"/>
    <lineage>
        <taxon>Bacteria</taxon>
        <taxon>Pseudomonadati</taxon>
        <taxon>Bacteroidota</taxon>
        <taxon>Cytophagia</taxon>
        <taxon>Cytophagales</taxon>
        <taxon>Roseivirgaceae</taxon>
        <taxon>Roseivirga</taxon>
    </lineage>
</organism>
<gene>
    <name evidence="2" type="ORF">OB69_00205</name>
</gene>
<keyword evidence="1" id="KW-1133">Transmembrane helix</keyword>
<dbReference type="AlphaFoldDB" id="A0A0L8AQL4"/>
<evidence type="ECO:0000313" key="2">
    <source>
        <dbReference type="EMBL" id="KOF04525.1"/>
    </source>
</evidence>
<keyword evidence="1" id="KW-0812">Transmembrane</keyword>
<name>A0A0L8AQL4_9BACT</name>
<proteinExistence type="predicted"/>
<feature type="transmembrane region" description="Helical" evidence="1">
    <location>
        <begin position="99"/>
        <end position="124"/>
    </location>
</feature>
<protein>
    <submittedName>
        <fullName evidence="2">Uncharacterized protein</fullName>
    </submittedName>
</protein>